<name>A0ABD2Y6F2_9GENT</name>
<evidence type="ECO:0000313" key="2">
    <source>
        <dbReference type="EMBL" id="KAL3501467.1"/>
    </source>
</evidence>
<dbReference type="Pfam" id="PF07059">
    <property type="entry name" value="EDR2_C"/>
    <property type="match status" value="1"/>
</dbReference>
<dbReference type="PANTHER" id="PTHR31558:SF40">
    <property type="entry name" value="EXPRESSED PROTEIN"/>
    <property type="match status" value="1"/>
</dbReference>
<dbReference type="EMBL" id="JBJUIK010000015">
    <property type="protein sequence ID" value="KAL3501467.1"/>
    <property type="molecule type" value="Genomic_DNA"/>
</dbReference>
<gene>
    <name evidence="2" type="ORF">ACH5RR_035916</name>
</gene>
<dbReference type="InterPro" id="IPR009769">
    <property type="entry name" value="EDR2_C"/>
</dbReference>
<keyword evidence="3" id="KW-1185">Reference proteome</keyword>
<dbReference type="PANTHER" id="PTHR31558">
    <property type="entry name" value="CW14 PROTEIN"/>
    <property type="match status" value="1"/>
</dbReference>
<organism evidence="2 3">
    <name type="scientific">Cinchona calisaya</name>
    <dbReference type="NCBI Taxonomy" id="153742"/>
    <lineage>
        <taxon>Eukaryota</taxon>
        <taxon>Viridiplantae</taxon>
        <taxon>Streptophyta</taxon>
        <taxon>Embryophyta</taxon>
        <taxon>Tracheophyta</taxon>
        <taxon>Spermatophyta</taxon>
        <taxon>Magnoliopsida</taxon>
        <taxon>eudicotyledons</taxon>
        <taxon>Gunneridae</taxon>
        <taxon>Pentapetalae</taxon>
        <taxon>asterids</taxon>
        <taxon>lamiids</taxon>
        <taxon>Gentianales</taxon>
        <taxon>Rubiaceae</taxon>
        <taxon>Cinchonoideae</taxon>
        <taxon>Cinchoneae</taxon>
        <taxon>Cinchona</taxon>
    </lineage>
</organism>
<sequence length="568" mass="64679">MGGCISMPKKRFKTSTKYFRKPRRFCRKITSSVSVAPIEQFTGAENGRCSSMPEFVAVNIETHARTSCRRSELPDQTLHCSKLQQDHNQVSVNGMCQEEAWFDSVSALDSDSDEDFISVHGDFFPSLGNTSEDRTMNQMVQHESNSSFVGSGHRSDRLYGTFQNDDGNKTEKYLRKVENEEANGNLHLKRNAPSDDFPSSKKVDGICVENRRIPDAPNGSFNGLKEGSWKYEEKTQDNNLKSHLPQLLNHSSLNSLSTSKRRKSTAMKVTIKRTLYDGDETTEFCPSKRFLYHHKAGLTIPRSMDENLAHGCWCPLSSSVFKLRGENYFRDKKKHPAPNYSPYVPVGMDLFACPRKIHHIGQYLELPLVKAHHKVPALLIVNVQLPTYPAAMFLGESDGEGTSLVLYFRVSENFDREISLEFQESIKRLVADDMETVKGFAKESIIPFRERLKILVGVVNPEDLRLNSAEKKLLHAYNEKPVLSRPQHAFYKGANYFEIDLDVHRFSYISRKGLDAFRERLKYGILDLGLTIQAQKPEELPEKVLCGVRLNKIDFENRGQIPQIVIND</sequence>
<proteinExistence type="predicted"/>
<dbReference type="AlphaFoldDB" id="A0ABD2Y6F2"/>
<accession>A0ABD2Y6F2</accession>
<protein>
    <recommendedName>
        <fullName evidence="1">Protein ENHANCED DISEASE RESISTANCE 2 C-terminal domain-containing protein</fullName>
    </recommendedName>
</protein>
<evidence type="ECO:0000313" key="3">
    <source>
        <dbReference type="Proteomes" id="UP001630127"/>
    </source>
</evidence>
<evidence type="ECO:0000259" key="1">
    <source>
        <dbReference type="Pfam" id="PF07059"/>
    </source>
</evidence>
<comment type="caution">
    <text evidence="2">The sequence shown here is derived from an EMBL/GenBank/DDBJ whole genome shotgun (WGS) entry which is preliminary data.</text>
</comment>
<dbReference type="Proteomes" id="UP001630127">
    <property type="component" value="Unassembled WGS sequence"/>
</dbReference>
<feature type="domain" description="Protein ENHANCED DISEASE RESISTANCE 2 C-terminal" evidence="1">
    <location>
        <begin position="313"/>
        <end position="554"/>
    </location>
</feature>
<reference evidence="2 3" key="1">
    <citation type="submission" date="2024-11" db="EMBL/GenBank/DDBJ databases">
        <title>A near-complete genome assembly of Cinchona calisaya.</title>
        <authorList>
            <person name="Lian D.C."/>
            <person name="Zhao X.W."/>
            <person name="Wei L."/>
        </authorList>
    </citation>
    <scope>NUCLEOTIDE SEQUENCE [LARGE SCALE GENOMIC DNA]</scope>
    <source>
        <tissue evidence="2">Nenye</tissue>
    </source>
</reference>